<dbReference type="GO" id="GO:0005886">
    <property type="term" value="C:plasma membrane"/>
    <property type="evidence" value="ECO:0007669"/>
    <property type="project" value="TreeGrafter"/>
</dbReference>
<gene>
    <name evidence="8" type="ORF">MICPUN_77544</name>
</gene>
<evidence type="ECO:0000256" key="6">
    <source>
        <dbReference type="SAM" id="MobiDB-lite"/>
    </source>
</evidence>
<dbReference type="KEGG" id="mis:MICPUN_77544"/>
<keyword evidence="3 7" id="KW-0812">Transmembrane</keyword>
<feature type="region of interest" description="Disordered" evidence="6">
    <location>
        <begin position="18"/>
        <end position="52"/>
    </location>
</feature>
<dbReference type="InterPro" id="IPR000175">
    <property type="entry name" value="Na/ntran_symport"/>
</dbReference>
<feature type="transmembrane region" description="Helical" evidence="7">
    <location>
        <begin position="330"/>
        <end position="353"/>
    </location>
</feature>
<feature type="transmembrane region" description="Helical" evidence="7">
    <location>
        <begin position="222"/>
        <end position="239"/>
    </location>
</feature>
<feature type="transmembrane region" description="Helical" evidence="7">
    <location>
        <begin position="509"/>
        <end position="528"/>
    </location>
</feature>
<dbReference type="AlphaFoldDB" id="C1FF57"/>
<dbReference type="PANTHER" id="PTHR11616:SF240">
    <property type="entry name" value="BLOATED TUBULES, ISOFORM B-RELATED"/>
    <property type="match status" value="1"/>
</dbReference>
<dbReference type="Pfam" id="PF00209">
    <property type="entry name" value="SNF"/>
    <property type="match status" value="1"/>
</dbReference>
<dbReference type="RefSeq" id="XP_002507431.1">
    <property type="nucleotide sequence ID" value="XM_002507385.1"/>
</dbReference>
<evidence type="ECO:0000256" key="7">
    <source>
        <dbReference type="SAM" id="Phobius"/>
    </source>
</evidence>
<dbReference type="PROSITE" id="PS50267">
    <property type="entry name" value="NA_NEUROTRAN_SYMP_3"/>
    <property type="match status" value="1"/>
</dbReference>
<keyword evidence="2" id="KW-0813">Transport</keyword>
<evidence type="ECO:0000256" key="4">
    <source>
        <dbReference type="ARBA" id="ARBA00022989"/>
    </source>
</evidence>
<sequence length="618" mass="65005">MGVSELWSRGFALFPEAGAGEEEEEATDGAATRGARASAPHGTDDRGGAGGRPRWGSTAEFILAAIGSAVGLGNLLRFPFMVYKHGGCAFLVPYALAVVFLGVPILAMELALGQVAQSGCVDALAAMHARAWGIGAAATAGAFLLASYYCAVLAWAWCFLAATWQPTMPWSDGRAAAFFVDDVLARWDADGTAVSSHGRSDDVDESGAIAAFARKGLGPMNWWLVLGLTLTWALCFSCVKRGAESAGKAVWITVPLPYLALFVLFFKGVFAPGAGAGITAYLGTIELATLGRGEAWIDAVAQIFFGLSVCCGAMPAYASNCSRNERCGANAIRVAVANSLTSLLSGFVVFAFLGHLAMTRGVDVADVAEGGWSLAFVVYPSAFASFGVPGGHIFATLFWVAVLTLGVDSAFALTEAVVCAVCDRSVYCAANRGFAAFCVCFLCWCLGLTMCTRGGYYVVDIVDAYVSRYTLTIAGLAECVFVGWVYGAERLRDETRAVSGHAFMGVGSYFPVTIKYVVPVALVTMLSYQIAAEAREAYGGYPRWATNSFGWGLCVATPLSLACVGAARPLDVGRKFCDSSYSLGVFDDGAQARRTTRVTDGVRTLERGEVEMGPSPGI</sequence>
<dbReference type="PANTHER" id="PTHR11616">
    <property type="entry name" value="SODIUM/CHLORIDE DEPENDENT TRANSPORTER"/>
    <property type="match status" value="1"/>
</dbReference>
<accession>C1FF57</accession>
<dbReference type="GeneID" id="8249981"/>
<evidence type="ECO:0000313" key="9">
    <source>
        <dbReference type="Proteomes" id="UP000002009"/>
    </source>
</evidence>
<keyword evidence="4 7" id="KW-1133">Transmembrane helix</keyword>
<keyword evidence="5 7" id="KW-0472">Membrane</keyword>
<evidence type="ECO:0000313" key="8">
    <source>
        <dbReference type="EMBL" id="ACO68689.1"/>
    </source>
</evidence>
<reference evidence="8 9" key="1">
    <citation type="journal article" date="2009" name="Science">
        <title>Green evolution and dynamic adaptations revealed by genomes of the marine picoeukaryotes Micromonas.</title>
        <authorList>
            <person name="Worden A.Z."/>
            <person name="Lee J.H."/>
            <person name="Mock T."/>
            <person name="Rouze P."/>
            <person name="Simmons M.P."/>
            <person name="Aerts A.L."/>
            <person name="Allen A.E."/>
            <person name="Cuvelier M.L."/>
            <person name="Derelle E."/>
            <person name="Everett M.V."/>
            <person name="Foulon E."/>
            <person name="Grimwood J."/>
            <person name="Gundlach H."/>
            <person name="Henrissat B."/>
            <person name="Napoli C."/>
            <person name="McDonald S.M."/>
            <person name="Parker M.S."/>
            <person name="Rombauts S."/>
            <person name="Salamov A."/>
            <person name="Von Dassow P."/>
            <person name="Badger J.H."/>
            <person name="Coutinho P.M."/>
            <person name="Demir E."/>
            <person name="Dubchak I."/>
            <person name="Gentemann C."/>
            <person name="Eikrem W."/>
            <person name="Gready J.E."/>
            <person name="John U."/>
            <person name="Lanier W."/>
            <person name="Lindquist E.A."/>
            <person name="Lucas S."/>
            <person name="Mayer K.F."/>
            <person name="Moreau H."/>
            <person name="Not F."/>
            <person name="Otillar R."/>
            <person name="Panaud O."/>
            <person name="Pangilinan J."/>
            <person name="Paulsen I."/>
            <person name="Piegu B."/>
            <person name="Poliakov A."/>
            <person name="Robbens S."/>
            <person name="Schmutz J."/>
            <person name="Toulza E."/>
            <person name="Wyss T."/>
            <person name="Zelensky A."/>
            <person name="Zhou K."/>
            <person name="Armbrust E.V."/>
            <person name="Bhattacharya D."/>
            <person name="Goodenough U.W."/>
            <person name="Van de Peer Y."/>
            <person name="Grigoriev I.V."/>
        </authorList>
    </citation>
    <scope>NUCLEOTIDE SEQUENCE [LARGE SCALE GENOMIC DNA]</scope>
    <source>
        <strain evidence="9">RCC299 / NOUM17</strain>
    </source>
</reference>
<proteinExistence type="predicted"/>
<dbReference type="SUPFAM" id="SSF161070">
    <property type="entry name" value="SNF-like"/>
    <property type="match status" value="1"/>
</dbReference>
<comment type="subcellular location">
    <subcellularLocation>
        <location evidence="1">Membrane</location>
        <topology evidence="1">Multi-pass membrane protein</topology>
    </subcellularLocation>
</comment>
<dbReference type="InterPro" id="IPR037272">
    <property type="entry name" value="SNS_sf"/>
</dbReference>
<evidence type="ECO:0000256" key="3">
    <source>
        <dbReference type="ARBA" id="ARBA00022692"/>
    </source>
</evidence>
<evidence type="ECO:0000256" key="2">
    <source>
        <dbReference type="ARBA" id="ARBA00022448"/>
    </source>
</evidence>
<protein>
    <submittedName>
        <fullName evidence="8">Neurotransmitter:Sodium symporter family</fullName>
    </submittedName>
</protein>
<dbReference type="Proteomes" id="UP000002009">
    <property type="component" value="Chromosome 1"/>
</dbReference>
<keyword evidence="9" id="KW-1185">Reference proteome</keyword>
<feature type="transmembrane region" description="Helical" evidence="7">
    <location>
        <begin position="259"/>
        <end position="283"/>
    </location>
</feature>
<dbReference type="OrthoDB" id="6581954at2759"/>
<feature type="transmembrane region" description="Helical" evidence="7">
    <location>
        <begin position="92"/>
        <end position="112"/>
    </location>
</feature>
<dbReference type="eggNOG" id="KOG3659">
    <property type="taxonomic scope" value="Eukaryota"/>
</dbReference>
<dbReference type="GO" id="GO:0035725">
    <property type="term" value="P:sodium ion transmembrane transport"/>
    <property type="evidence" value="ECO:0007669"/>
    <property type="project" value="TreeGrafter"/>
</dbReference>
<feature type="transmembrane region" description="Helical" evidence="7">
    <location>
        <begin position="397"/>
        <end position="422"/>
    </location>
</feature>
<feature type="transmembrane region" description="Helical" evidence="7">
    <location>
        <begin position="548"/>
        <end position="567"/>
    </location>
</feature>
<organism evidence="8 9">
    <name type="scientific">Micromonas commoda (strain RCC299 / NOUM17 / CCMP2709)</name>
    <name type="common">Picoplanktonic green alga</name>
    <dbReference type="NCBI Taxonomy" id="296587"/>
    <lineage>
        <taxon>Eukaryota</taxon>
        <taxon>Viridiplantae</taxon>
        <taxon>Chlorophyta</taxon>
        <taxon>Mamiellophyceae</taxon>
        <taxon>Mamiellales</taxon>
        <taxon>Mamiellaceae</taxon>
        <taxon>Micromonas</taxon>
    </lineage>
</organism>
<dbReference type="InParanoid" id="C1FF57"/>
<feature type="transmembrane region" description="Helical" evidence="7">
    <location>
        <begin position="295"/>
        <end position="318"/>
    </location>
</feature>
<feature type="transmembrane region" description="Helical" evidence="7">
    <location>
        <begin position="469"/>
        <end position="488"/>
    </location>
</feature>
<dbReference type="PRINTS" id="PR00176">
    <property type="entry name" value="NANEUSMPORT"/>
</dbReference>
<name>C1FF57_MICCC</name>
<feature type="transmembrane region" description="Helical" evidence="7">
    <location>
        <begin position="434"/>
        <end position="457"/>
    </location>
</feature>
<feature type="transmembrane region" description="Helical" evidence="7">
    <location>
        <begin position="61"/>
        <end position="80"/>
    </location>
</feature>
<dbReference type="EMBL" id="CP001574">
    <property type="protein sequence ID" value="ACO68689.1"/>
    <property type="molecule type" value="Genomic_DNA"/>
</dbReference>
<feature type="transmembrane region" description="Helical" evidence="7">
    <location>
        <begin position="132"/>
        <end position="162"/>
    </location>
</feature>
<feature type="compositionally biased region" description="Low complexity" evidence="6">
    <location>
        <begin position="28"/>
        <end position="37"/>
    </location>
</feature>
<evidence type="ECO:0000256" key="1">
    <source>
        <dbReference type="ARBA" id="ARBA00004141"/>
    </source>
</evidence>
<evidence type="ECO:0000256" key="5">
    <source>
        <dbReference type="ARBA" id="ARBA00023136"/>
    </source>
</evidence>
<dbReference type="STRING" id="296587.C1FF57"/>
<dbReference type="OMA" id="TIWFVSR"/>
<dbReference type="CDD" id="cd11554">
    <property type="entry name" value="SLC6sbd_u2"/>
    <property type="match status" value="1"/>
</dbReference>